<sequence>MNYVMGTANPLCQKPVSSKIFELKRQVINTKQGSSTVSEYYNTLKGLLLELHLYQNLEMESSA</sequence>
<dbReference type="EMBL" id="QGNW01000389">
    <property type="protein sequence ID" value="RVW73541.1"/>
    <property type="molecule type" value="Genomic_DNA"/>
</dbReference>
<name>A0A438GMV8_VITVI</name>
<evidence type="ECO:0000313" key="2">
    <source>
        <dbReference type="Proteomes" id="UP000288805"/>
    </source>
</evidence>
<protein>
    <submittedName>
        <fullName evidence="1">Uncharacterized protein</fullName>
    </submittedName>
</protein>
<organism evidence="1 2">
    <name type="scientific">Vitis vinifera</name>
    <name type="common">Grape</name>
    <dbReference type="NCBI Taxonomy" id="29760"/>
    <lineage>
        <taxon>Eukaryota</taxon>
        <taxon>Viridiplantae</taxon>
        <taxon>Streptophyta</taxon>
        <taxon>Embryophyta</taxon>
        <taxon>Tracheophyta</taxon>
        <taxon>Spermatophyta</taxon>
        <taxon>Magnoliopsida</taxon>
        <taxon>eudicotyledons</taxon>
        <taxon>Gunneridae</taxon>
        <taxon>Pentapetalae</taxon>
        <taxon>rosids</taxon>
        <taxon>Vitales</taxon>
        <taxon>Vitaceae</taxon>
        <taxon>Viteae</taxon>
        <taxon>Vitis</taxon>
    </lineage>
</organism>
<evidence type="ECO:0000313" key="1">
    <source>
        <dbReference type="EMBL" id="RVW73541.1"/>
    </source>
</evidence>
<proteinExistence type="predicted"/>
<dbReference type="Proteomes" id="UP000288805">
    <property type="component" value="Unassembled WGS sequence"/>
</dbReference>
<reference evidence="1 2" key="1">
    <citation type="journal article" date="2018" name="PLoS Genet.">
        <title>Population sequencing reveals clonal diversity and ancestral inbreeding in the grapevine cultivar Chardonnay.</title>
        <authorList>
            <person name="Roach M.J."/>
            <person name="Johnson D.L."/>
            <person name="Bohlmann J."/>
            <person name="van Vuuren H.J."/>
            <person name="Jones S.J."/>
            <person name="Pretorius I.S."/>
            <person name="Schmidt S.A."/>
            <person name="Borneman A.R."/>
        </authorList>
    </citation>
    <scope>NUCLEOTIDE SEQUENCE [LARGE SCALE GENOMIC DNA]</scope>
    <source>
        <strain evidence="2">cv. Chardonnay</strain>
        <tissue evidence="1">Leaf</tissue>
    </source>
</reference>
<gene>
    <name evidence="1" type="ORF">CK203_062091</name>
</gene>
<dbReference type="AlphaFoldDB" id="A0A438GMV8"/>
<comment type="caution">
    <text evidence="1">The sequence shown here is derived from an EMBL/GenBank/DDBJ whole genome shotgun (WGS) entry which is preliminary data.</text>
</comment>
<accession>A0A438GMV8</accession>